<gene>
    <name evidence="2" type="ORF">TP2_11055</name>
</gene>
<keyword evidence="3" id="KW-1185">Reference proteome</keyword>
<comment type="caution">
    <text evidence="2">The sequence shown here is derived from an EMBL/GenBank/DDBJ whole genome shotgun (WGS) entry which is preliminary data.</text>
</comment>
<dbReference type="OrthoDB" id="7847071at2"/>
<feature type="transmembrane region" description="Helical" evidence="1">
    <location>
        <begin position="77"/>
        <end position="99"/>
    </location>
</feature>
<dbReference type="STRING" id="1353537.TP2_11055"/>
<protein>
    <recommendedName>
        <fullName evidence="4">Component of SufBCD complex</fullName>
    </recommendedName>
</protein>
<name>A0A074JRK5_9RHOB</name>
<proteinExistence type="predicted"/>
<accession>A0A074JRK5</accession>
<dbReference type="Proteomes" id="UP000027432">
    <property type="component" value="Unassembled WGS sequence"/>
</dbReference>
<organism evidence="2 3">
    <name type="scientific">Thioclava pacifica DSM 10166</name>
    <dbReference type="NCBI Taxonomy" id="1353537"/>
    <lineage>
        <taxon>Bacteria</taxon>
        <taxon>Pseudomonadati</taxon>
        <taxon>Pseudomonadota</taxon>
        <taxon>Alphaproteobacteria</taxon>
        <taxon>Rhodobacterales</taxon>
        <taxon>Paracoccaceae</taxon>
        <taxon>Thioclava</taxon>
    </lineage>
</organism>
<dbReference type="AlphaFoldDB" id="A0A074JRK5"/>
<feature type="transmembrane region" description="Helical" evidence="1">
    <location>
        <begin position="149"/>
        <end position="168"/>
    </location>
</feature>
<evidence type="ECO:0008006" key="4">
    <source>
        <dbReference type="Google" id="ProtNLM"/>
    </source>
</evidence>
<dbReference type="EMBL" id="AUND01000034">
    <property type="protein sequence ID" value="KEO52007.1"/>
    <property type="molecule type" value="Genomic_DNA"/>
</dbReference>
<keyword evidence="1" id="KW-0472">Membrane</keyword>
<keyword evidence="1" id="KW-1133">Transmembrane helix</keyword>
<keyword evidence="1" id="KW-0812">Transmembrane</keyword>
<evidence type="ECO:0000256" key="1">
    <source>
        <dbReference type="SAM" id="Phobius"/>
    </source>
</evidence>
<feature type="transmembrane region" description="Helical" evidence="1">
    <location>
        <begin position="20"/>
        <end position="41"/>
    </location>
</feature>
<evidence type="ECO:0000313" key="3">
    <source>
        <dbReference type="Proteomes" id="UP000027432"/>
    </source>
</evidence>
<evidence type="ECO:0000313" key="2">
    <source>
        <dbReference type="EMBL" id="KEO52007.1"/>
    </source>
</evidence>
<reference evidence="2 3" key="1">
    <citation type="submission" date="2013-07" db="EMBL/GenBank/DDBJ databases">
        <title>Thioclava pacifica DSM 10166 Genome Sequencing.</title>
        <authorList>
            <person name="Lai Q."/>
            <person name="Shao Z."/>
        </authorList>
    </citation>
    <scope>NUCLEOTIDE SEQUENCE [LARGE SCALE GENOMIC DNA]</scope>
    <source>
        <strain evidence="2 3">DSM 10166</strain>
    </source>
</reference>
<dbReference type="eggNOG" id="ENOG502ZVNE">
    <property type="taxonomic scope" value="Bacteria"/>
</dbReference>
<sequence length="177" mass="19393">MEIFDVITRLIDLRSFSNLWYWIALAAIWSSASHWVMGVPWDMVGRARRKGGDAAADLVQIAGVNARRLNRIRGDAGVSMAVSIPFLLSFLIITGFVYGSETAQAFALLLVPLMLVFGLSLRLAIRLEDALTSGAGAEFVIAALSRHRISIQTVGVISIIVTSLWGMFQNLRISLMV</sequence>
<feature type="transmembrane region" description="Helical" evidence="1">
    <location>
        <begin position="105"/>
        <end position="125"/>
    </location>
</feature>